<dbReference type="PROSITE" id="PS51257">
    <property type="entry name" value="PROKAR_LIPOPROTEIN"/>
    <property type="match status" value="1"/>
</dbReference>
<reference evidence="2" key="1">
    <citation type="submission" date="2022-04" db="EMBL/GenBank/DDBJ databases">
        <authorList>
            <person name="Ren T."/>
        </authorList>
    </citation>
    <scope>NUCLEOTIDE SEQUENCE</scope>
    <source>
        <strain evidence="2">F63249</strain>
    </source>
</reference>
<sequence length="171" mass="19601">MKTNLLISIVILTLLSACNSPKKEVTNHSNPLEGSWKMQEIHYIYTDTTYVGKPITYGTFVFAPKRYSLLYNPWTTERKAFDTLSKPTDAEIKAAFQSIVFNSGSYIYTDSTVTTTADMAKVPGFEGGQQFYTYTIKNDMLDIMMFDETYPDGNKPEWYGKLKVLFKMKKE</sequence>
<protein>
    <submittedName>
        <fullName evidence="2">Lipocalin-like domain-containing protein</fullName>
    </submittedName>
</protein>
<evidence type="ECO:0000259" key="1">
    <source>
        <dbReference type="Pfam" id="PF13924"/>
    </source>
</evidence>
<dbReference type="Pfam" id="PF13924">
    <property type="entry name" value="Lipocalin_5"/>
    <property type="match status" value="1"/>
</dbReference>
<accession>A0ABT0H9U6</accession>
<evidence type="ECO:0000313" key="2">
    <source>
        <dbReference type="EMBL" id="MCK8481138.1"/>
    </source>
</evidence>
<comment type="caution">
    <text evidence="2">The sequence shown here is derived from an EMBL/GenBank/DDBJ whole genome shotgun (WGS) entry which is preliminary data.</text>
</comment>
<dbReference type="Proteomes" id="UP001203687">
    <property type="component" value="Unassembled WGS sequence"/>
</dbReference>
<name>A0ABT0H9U6_9FLAO</name>
<proteinExistence type="predicted"/>
<organism evidence="2 3">
    <name type="scientific">Psychroserpens algicola</name>
    <dbReference type="NCBI Taxonomy" id="1719034"/>
    <lineage>
        <taxon>Bacteria</taxon>
        <taxon>Pseudomonadati</taxon>
        <taxon>Bacteroidota</taxon>
        <taxon>Flavobacteriia</taxon>
        <taxon>Flavobacteriales</taxon>
        <taxon>Flavobacteriaceae</taxon>
        <taxon>Psychroserpens</taxon>
    </lineage>
</organism>
<dbReference type="InterPro" id="IPR024311">
    <property type="entry name" value="Lipocalin-like"/>
</dbReference>
<dbReference type="EMBL" id="JALPQF010000010">
    <property type="protein sequence ID" value="MCK8481138.1"/>
    <property type="molecule type" value="Genomic_DNA"/>
</dbReference>
<evidence type="ECO:0000313" key="3">
    <source>
        <dbReference type="Proteomes" id="UP001203687"/>
    </source>
</evidence>
<feature type="domain" description="Lipocalin-like" evidence="1">
    <location>
        <begin position="34"/>
        <end position="143"/>
    </location>
</feature>
<gene>
    <name evidence="2" type="ORF">MUY34_10920</name>
</gene>
<keyword evidence="3" id="KW-1185">Reference proteome</keyword>
<dbReference type="RefSeq" id="WP_248413139.1">
    <property type="nucleotide sequence ID" value="NZ_JALPQF010000010.1"/>
</dbReference>